<protein>
    <recommendedName>
        <fullName evidence="1">F-box domain-containing protein</fullName>
    </recommendedName>
</protein>
<dbReference type="PROSITE" id="PS50181">
    <property type="entry name" value="FBOX"/>
    <property type="match status" value="1"/>
</dbReference>
<name>A0A8B6HJR5_MYTGA</name>
<dbReference type="PANTHER" id="PTHR20872:SF1">
    <property type="entry name" value="F-BOX DOMAIN-CONTAINING PROTEIN"/>
    <property type="match status" value="1"/>
</dbReference>
<accession>A0A8B6HJR5</accession>
<reference evidence="2" key="1">
    <citation type="submission" date="2018-11" db="EMBL/GenBank/DDBJ databases">
        <authorList>
            <person name="Alioto T."/>
            <person name="Alioto T."/>
        </authorList>
    </citation>
    <scope>NUCLEOTIDE SEQUENCE</scope>
</reference>
<evidence type="ECO:0000259" key="1">
    <source>
        <dbReference type="PROSITE" id="PS50181"/>
    </source>
</evidence>
<dbReference type="Gene3D" id="3.80.10.10">
    <property type="entry name" value="Ribonuclease Inhibitor"/>
    <property type="match status" value="1"/>
</dbReference>
<dbReference type="AlphaFoldDB" id="A0A8B6HJR5"/>
<feature type="domain" description="F-box" evidence="1">
    <location>
        <begin position="1"/>
        <end position="47"/>
    </location>
</feature>
<keyword evidence="3" id="KW-1185">Reference proteome</keyword>
<evidence type="ECO:0000313" key="2">
    <source>
        <dbReference type="EMBL" id="VDI80441.1"/>
    </source>
</evidence>
<dbReference type="EMBL" id="UYJE01010173">
    <property type="protein sequence ID" value="VDI80441.1"/>
    <property type="molecule type" value="Genomic_DNA"/>
</dbReference>
<evidence type="ECO:0000313" key="3">
    <source>
        <dbReference type="Proteomes" id="UP000596742"/>
    </source>
</evidence>
<comment type="caution">
    <text evidence="2">The sequence shown here is derived from an EMBL/GenBank/DDBJ whole genome shotgun (WGS) entry which is preliminary data.</text>
</comment>
<dbReference type="InterPro" id="IPR001810">
    <property type="entry name" value="F-box_dom"/>
</dbReference>
<dbReference type="PANTHER" id="PTHR20872">
    <property type="match status" value="1"/>
</dbReference>
<dbReference type="OrthoDB" id="9974792at2759"/>
<sequence length="441" mass="51203">MFTILDLPTTTVIHITDFLNWEEKFDLAWAIPAWKDLFNSTKVWKYIELDCGELKSKVDIKRSIHKFVSCMVKYGRNVKNLKLYFYKENLEDILHVLEAACTSCWNLNYLGIGYMPFRNISEPTQNFTKSFSSFLCNLLAKCADLNSVDISSFKPSMDNDEGLSTLLSIIQDQHVGHKISGIDFLLISPYGNFDYMKFFNVFDNLKKLAIRRECITGYCLLQMVDRNLCELALYGDSESVDIPVPNDEPFNDQIWNKILTKRPTFLVDLEIKHLPVALGDFPCCMPLRNIGLTFFKTDLELIDLLKHFTKCYSKTLVYLSFVFDDSEEDGGFDFDEQFRGLSFGLLELVRACTKLSYLRYNMPINSGTVLCIAKERKMQELCLYENKVSYIIENDMSSHNMKVEWLKECGYNQSKLEDTVSSICYKGWHLLPDEEYEILNH</sequence>
<dbReference type="InterPro" id="IPR032675">
    <property type="entry name" value="LRR_dom_sf"/>
</dbReference>
<dbReference type="Proteomes" id="UP000596742">
    <property type="component" value="Unassembled WGS sequence"/>
</dbReference>
<proteinExistence type="predicted"/>
<organism evidence="2 3">
    <name type="scientific">Mytilus galloprovincialis</name>
    <name type="common">Mediterranean mussel</name>
    <dbReference type="NCBI Taxonomy" id="29158"/>
    <lineage>
        <taxon>Eukaryota</taxon>
        <taxon>Metazoa</taxon>
        <taxon>Spiralia</taxon>
        <taxon>Lophotrochozoa</taxon>
        <taxon>Mollusca</taxon>
        <taxon>Bivalvia</taxon>
        <taxon>Autobranchia</taxon>
        <taxon>Pteriomorphia</taxon>
        <taxon>Mytilida</taxon>
        <taxon>Mytiloidea</taxon>
        <taxon>Mytilidae</taxon>
        <taxon>Mytilinae</taxon>
        <taxon>Mytilus</taxon>
    </lineage>
</organism>
<gene>
    <name evidence="2" type="ORF">MGAL_10B022775</name>
</gene>